<evidence type="ECO:0000256" key="1">
    <source>
        <dbReference type="ARBA" id="ARBA00023015"/>
    </source>
</evidence>
<dbReference type="eggNOG" id="COG2207">
    <property type="taxonomic scope" value="Bacteria"/>
</dbReference>
<keyword evidence="1" id="KW-0805">Transcription regulation</keyword>
<evidence type="ECO:0000256" key="2">
    <source>
        <dbReference type="ARBA" id="ARBA00023125"/>
    </source>
</evidence>
<comment type="caution">
    <text evidence="5">The sequence shown here is derived from an EMBL/GenBank/DDBJ whole genome shotgun (WGS) entry which is preliminary data.</text>
</comment>
<dbReference type="HOGENOM" id="CLU_1123218_0_0_9"/>
<dbReference type="GO" id="GO:0003700">
    <property type="term" value="F:DNA-binding transcription factor activity"/>
    <property type="evidence" value="ECO:0007669"/>
    <property type="project" value="InterPro"/>
</dbReference>
<evidence type="ECO:0000256" key="3">
    <source>
        <dbReference type="ARBA" id="ARBA00023163"/>
    </source>
</evidence>
<dbReference type="Proteomes" id="UP000012589">
    <property type="component" value="Unassembled WGS sequence"/>
</dbReference>
<protein>
    <recommendedName>
        <fullName evidence="4">HTH araC/xylS-type domain-containing protein</fullName>
    </recommendedName>
</protein>
<keyword evidence="3" id="KW-0804">Transcription</keyword>
<dbReference type="Pfam" id="PF12833">
    <property type="entry name" value="HTH_18"/>
    <property type="match status" value="1"/>
</dbReference>
<dbReference type="InterPro" id="IPR009057">
    <property type="entry name" value="Homeodomain-like_sf"/>
</dbReference>
<sequence>MDTSRTFADWFMVGRCIMRKNNTMPGIAIVNNHTYDEAELAECITNHGSYINDLTEDFIHHYLNKKDVTQMWFRIDMVSALQRITENLCREYEWLENIIPPFVYTKQHILDTADIEDISLFIKDYLSMLHKRFDDYYPGNKSEMIQRVIRYVLGRPFDKHLLPEIAVLMGINHTYLSHSFKRDVGISFVDYCNHYKIDSMKMLLLYSDLSIKEIANKLKCDDKYMGRLFKKIVGVPPSRYRNHYKNL</sequence>
<evidence type="ECO:0000313" key="6">
    <source>
        <dbReference type="Proteomes" id="UP000012589"/>
    </source>
</evidence>
<dbReference type="SMART" id="SM00342">
    <property type="entry name" value="HTH_ARAC"/>
    <property type="match status" value="1"/>
</dbReference>
<dbReference type="STRING" id="1235802.C823_05379"/>
<dbReference type="SUPFAM" id="SSF46689">
    <property type="entry name" value="Homeodomain-like"/>
    <property type="match status" value="1"/>
</dbReference>
<dbReference type="PANTHER" id="PTHR43280:SF34">
    <property type="entry name" value="ARAC-FAMILY TRANSCRIPTIONAL REGULATOR"/>
    <property type="match status" value="1"/>
</dbReference>
<dbReference type="PATRIC" id="fig|1235802.3.peg.5676"/>
<gene>
    <name evidence="5" type="ORF">C823_05379</name>
</gene>
<reference evidence="5 6" key="1">
    <citation type="journal article" date="2014" name="Genome Announc.">
        <title>Draft genome sequences of the altered schaedler flora, a defined bacterial community from gnotobiotic mice.</title>
        <authorList>
            <person name="Wannemuehler M.J."/>
            <person name="Overstreet A.M."/>
            <person name="Ward D.V."/>
            <person name="Phillips G.J."/>
        </authorList>
    </citation>
    <scope>NUCLEOTIDE SEQUENCE [LARGE SCALE GENOMIC DNA]</scope>
    <source>
        <strain evidence="5 6">ASF492</strain>
    </source>
</reference>
<name>N2A100_9FIRM</name>
<feature type="domain" description="HTH araC/xylS-type" evidence="4">
    <location>
        <begin position="146"/>
        <end position="243"/>
    </location>
</feature>
<organism evidence="5 6">
    <name type="scientific">Eubacterium plexicaudatum ASF492</name>
    <dbReference type="NCBI Taxonomy" id="1235802"/>
    <lineage>
        <taxon>Bacteria</taxon>
        <taxon>Bacillati</taxon>
        <taxon>Bacillota</taxon>
        <taxon>Clostridia</taxon>
        <taxon>Eubacteriales</taxon>
        <taxon>Eubacteriaceae</taxon>
        <taxon>Eubacterium</taxon>
    </lineage>
</organism>
<accession>N2A100</accession>
<dbReference type="PANTHER" id="PTHR43280">
    <property type="entry name" value="ARAC-FAMILY TRANSCRIPTIONAL REGULATOR"/>
    <property type="match status" value="1"/>
</dbReference>
<proteinExistence type="predicted"/>
<evidence type="ECO:0000259" key="4">
    <source>
        <dbReference type="PROSITE" id="PS01124"/>
    </source>
</evidence>
<dbReference type="AlphaFoldDB" id="N2A100"/>
<keyword evidence="2" id="KW-0238">DNA-binding</keyword>
<evidence type="ECO:0000313" key="5">
    <source>
        <dbReference type="EMBL" id="EMZ19695.1"/>
    </source>
</evidence>
<dbReference type="InterPro" id="IPR018060">
    <property type="entry name" value="HTH_AraC"/>
</dbReference>
<dbReference type="GO" id="GO:0043565">
    <property type="term" value="F:sequence-specific DNA binding"/>
    <property type="evidence" value="ECO:0007669"/>
    <property type="project" value="InterPro"/>
</dbReference>
<dbReference type="EMBL" id="AQFT01000159">
    <property type="protein sequence ID" value="EMZ19695.1"/>
    <property type="molecule type" value="Genomic_DNA"/>
</dbReference>
<dbReference type="Gene3D" id="1.10.10.60">
    <property type="entry name" value="Homeodomain-like"/>
    <property type="match status" value="2"/>
</dbReference>
<keyword evidence="6" id="KW-1185">Reference proteome</keyword>
<dbReference type="PROSITE" id="PS01124">
    <property type="entry name" value="HTH_ARAC_FAMILY_2"/>
    <property type="match status" value="1"/>
</dbReference>